<evidence type="ECO:0000313" key="2">
    <source>
        <dbReference type="EMBL" id="MBW2961157.1"/>
    </source>
</evidence>
<accession>A0ABS6W0T6</accession>
<dbReference type="Pfam" id="PF13648">
    <property type="entry name" value="Lipocalin_4"/>
    <property type="match status" value="1"/>
</dbReference>
<dbReference type="EMBL" id="JAHWDF010000004">
    <property type="protein sequence ID" value="MBW2961157.1"/>
    <property type="molecule type" value="Genomic_DNA"/>
</dbReference>
<keyword evidence="3" id="KW-1185">Reference proteome</keyword>
<feature type="domain" description="Lipocalin-like" evidence="1">
    <location>
        <begin position="31"/>
        <end position="121"/>
    </location>
</feature>
<dbReference type="PROSITE" id="PS51257">
    <property type="entry name" value="PROKAR_LIPOPROTEIN"/>
    <property type="match status" value="1"/>
</dbReference>
<dbReference type="RefSeq" id="WP_219039440.1">
    <property type="nucleotide sequence ID" value="NZ_JAHWDF010000004.1"/>
</dbReference>
<dbReference type="InterPro" id="IPR024311">
    <property type="entry name" value="Lipocalin-like"/>
</dbReference>
<comment type="caution">
    <text evidence="2">The sequence shown here is derived from an EMBL/GenBank/DDBJ whole genome shotgun (WGS) entry which is preliminary data.</text>
</comment>
<proteinExistence type="predicted"/>
<gene>
    <name evidence="2" type="ORF">KW502_05030</name>
</gene>
<organism evidence="2 3">
    <name type="scientific">Mesonia aestuariivivens</name>
    <dbReference type="NCBI Taxonomy" id="2796128"/>
    <lineage>
        <taxon>Bacteria</taxon>
        <taxon>Pseudomonadati</taxon>
        <taxon>Bacteroidota</taxon>
        <taxon>Flavobacteriia</taxon>
        <taxon>Flavobacteriales</taxon>
        <taxon>Flavobacteriaceae</taxon>
        <taxon>Mesonia</taxon>
    </lineage>
</organism>
<sequence length="143" mass="17154">MIKFKSLFIVLFLVCFTYSCNEIKEKDLQNLEGYWEIKKVAKENGKEKIYKFNETVDFIEFNDQKGVRTKVKPTLDGEFFATNDAEAFSISKENNQWIFHYHTEMDDWDETLLKLDKDELKVKNKQDIIYTYQRFNGYLDGKK</sequence>
<reference evidence="2 3" key="1">
    <citation type="submission" date="2021-07" db="EMBL/GenBank/DDBJ databases">
        <title>Mesonia aestuariivivens sp. nov., isolated from a tidal flat.</title>
        <authorList>
            <person name="Kim Y.-O."/>
            <person name="Yoon J.-H."/>
        </authorList>
    </citation>
    <scope>NUCLEOTIDE SEQUENCE [LARGE SCALE GENOMIC DNA]</scope>
    <source>
        <strain evidence="2 3">JHPTF-M18</strain>
    </source>
</reference>
<evidence type="ECO:0000313" key="3">
    <source>
        <dbReference type="Proteomes" id="UP000719267"/>
    </source>
</evidence>
<evidence type="ECO:0000259" key="1">
    <source>
        <dbReference type="Pfam" id="PF13648"/>
    </source>
</evidence>
<protein>
    <recommendedName>
        <fullName evidence="1">Lipocalin-like domain-containing protein</fullName>
    </recommendedName>
</protein>
<name>A0ABS6W0T6_9FLAO</name>
<dbReference type="Proteomes" id="UP000719267">
    <property type="component" value="Unassembled WGS sequence"/>
</dbReference>